<sequence length="264" mass="26834">MPCASATMAVWTSAWLNGSAASDDVLDALLAWGELQEVSAGDEHAAERFDLPLPGDRPVGPALLLACLRRSGASAGALVLPAPGDVRGLGGPGPFGVAALRAGEAVVLPSAAVGLVPEEVAEGVVRWSVFALATPPVLEYVGIGEAEHGMAEAVRAAAATLVSLDVARHRPGVRTEIDAALRARPRTPWPPGMPGRALRVLERAAEVAAIVRAAMSDPDGGAVSASAARARTAALKPLSDAVRSARCAAVGEAVRQLANQAGRH</sequence>
<reference evidence="1 2" key="1">
    <citation type="submission" date="2020-08" db="EMBL/GenBank/DDBJ databases">
        <title>Sequencing the genomes of 1000 actinobacteria strains.</title>
        <authorList>
            <person name="Klenk H.-P."/>
        </authorList>
    </citation>
    <scope>NUCLEOTIDE SEQUENCE [LARGE SCALE GENOMIC DNA]</scope>
    <source>
        <strain evidence="1 2">DSM 44230</strain>
    </source>
</reference>
<dbReference type="AlphaFoldDB" id="A0A7W7CAN9"/>
<proteinExistence type="predicted"/>
<evidence type="ECO:0000313" key="2">
    <source>
        <dbReference type="Proteomes" id="UP000533598"/>
    </source>
</evidence>
<evidence type="ECO:0000313" key="1">
    <source>
        <dbReference type="EMBL" id="MBB4677667.1"/>
    </source>
</evidence>
<organism evidence="1 2">
    <name type="scientific">Crossiella cryophila</name>
    <dbReference type="NCBI Taxonomy" id="43355"/>
    <lineage>
        <taxon>Bacteria</taxon>
        <taxon>Bacillati</taxon>
        <taxon>Actinomycetota</taxon>
        <taxon>Actinomycetes</taxon>
        <taxon>Pseudonocardiales</taxon>
        <taxon>Pseudonocardiaceae</taxon>
        <taxon>Crossiella</taxon>
    </lineage>
</organism>
<dbReference type="EMBL" id="JACHMH010000001">
    <property type="protein sequence ID" value="MBB4677667.1"/>
    <property type="molecule type" value="Genomic_DNA"/>
</dbReference>
<protein>
    <submittedName>
        <fullName evidence="1">Uncharacterized protein</fullName>
    </submittedName>
</protein>
<comment type="caution">
    <text evidence="1">The sequence shown here is derived from an EMBL/GenBank/DDBJ whole genome shotgun (WGS) entry which is preliminary data.</text>
</comment>
<dbReference type="Proteomes" id="UP000533598">
    <property type="component" value="Unassembled WGS sequence"/>
</dbReference>
<accession>A0A7W7CAN9</accession>
<name>A0A7W7CAN9_9PSEU</name>
<keyword evidence="2" id="KW-1185">Reference proteome</keyword>
<gene>
    <name evidence="1" type="ORF">HNR67_003785</name>
</gene>